<reference evidence="6" key="3">
    <citation type="submission" date="2019-07" db="EMBL/GenBank/DDBJ databases">
        <authorList>
            <person name="Seetharam A."/>
            <person name="Woodhouse M."/>
            <person name="Cannon E."/>
        </authorList>
    </citation>
    <scope>NUCLEOTIDE SEQUENCE [LARGE SCALE GENOMIC DNA]</scope>
    <source>
        <strain evidence="6">cv. B73</strain>
    </source>
</reference>
<dbReference type="OrthoDB" id="2143914at2759"/>
<keyword evidence="1" id="KW-0238">DNA-binding</keyword>
<evidence type="ECO:0000259" key="4">
    <source>
        <dbReference type="PROSITE" id="PS51294"/>
    </source>
</evidence>
<dbReference type="InterPro" id="IPR017930">
    <property type="entry name" value="Myb_dom"/>
</dbReference>
<dbReference type="Proteomes" id="UP000007305">
    <property type="component" value="Chromosome 2"/>
</dbReference>
<feature type="region of interest" description="Disordered" evidence="2">
    <location>
        <begin position="49"/>
        <end position="123"/>
    </location>
</feature>
<dbReference type="Pfam" id="PF00249">
    <property type="entry name" value="Myb_DNA-binding"/>
    <property type="match status" value="1"/>
</dbReference>
<dbReference type="GO" id="GO:0003677">
    <property type="term" value="F:DNA binding"/>
    <property type="evidence" value="ECO:0007669"/>
    <property type="project" value="UniProtKB-KW"/>
</dbReference>
<dbReference type="SMR" id="C0P417"/>
<feature type="region of interest" description="Disordered" evidence="2">
    <location>
        <begin position="1"/>
        <end position="29"/>
    </location>
</feature>
<dbReference type="Gene3D" id="1.10.10.60">
    <property type="entry name" value="Homeodomain-like"/>
    <property type="match status" value="1"/>
</dbReference>
<dbReference type="InterPro" id="IPR001005">
    <property type="entry name" value="SANT/Myb"/>
</dbReference>
<organism evidence="5">
    <name type="scientific">Zea mays</name>
    <name type="common">Maize</name>
    <dbReference type="NCBI Taxonomy" id="4577"/>
    <lineage>
        <taxon>Eukaryota</taxon>
        <taxon>Viridiplantae</taxon>
        <taxon>Streptophyta</taxon>
        <taxon>Embryophyta</taxon>
        <taxon>Tracheophyta</taxon>
        <taxon>Spermatophyta</taxon>
        <taxon>Magnoliopsida</taxon>
        <taxon>Liliopsida</taxon>
        <taxon>Poales</taxon>
        <taxon>Poaceae</taxon>
        <taxon>PACMAD clade</taxon>
        <taxon>Panicoideae</taxon>
        <taxon>Andropogonodae</taxon>
        <taxon>Andropogoneae</taxon>
        <taxon>Tripsacinae</taxon>
        <taxon>Zea</taxon>
    </lineage>
</organism>
<feature type="compositionally biased region" description="Basic and acidic residues" evidence="2">
    <location>
        <begin position="49"/>
        <end position="61"/>
    </location>
</feature>
<sequence length="162" mass="17966">MTSSSSTNTSDGAKPSSCRRGHWRPGEDEKLKQLVNKYGAQKWKSIAEKLEGRSGRSDRQELPAQVVQPAGPSDQQTALHRTGGRAAAQRPPRPRQQVGAHRPPLTRPHGQRRQEPLACRHGASLPRALQAPCQGRELQLPSLHQLVSKRNARRGYRRPCPS</sequence>
<evidence type="ECO:0000256" key="1">
    <source>
        <dbReference type="ARBA" id="ARBA00023125"/>
    </source>
</evidence>
<reference evidence="7" key="2">
    <citation type="submission" date="2015-12" db="EMBL/GenBank/DDBJ databases">
        <title>Update maize B73 reference genome by single molecule sequencing technologies.</title>
        <authorList>
            <consortium name="Maize Genome Sequencing Project"/>
            <person name="Ware D."/>
        </authorList>
    </citation>
    <scope>NUCLEOTIDE SEQUENCE [LARGE SCALE GENOMIC DNA]</scope>
    <source>
        <strain evidence="7">cv. B73</strain>
    </source>
</reference>
<reference evidence="6" key="4">
    <citation type="submission" date="2021-05" db="UniProtKB">
        <authorList>
            <consortium name="EnsemblPlants"/>
        </authorList>
    </citation>
    <scope>IDENTIFICATION</scope>
    <source>
        <strain evidence="6">cv. B73</strain>
    </source>
</reference>
<gene>
    <name evidence="6" type="primary">LOC100382063</name>
</gene>
<name>C0P417_MAIZE</name>
<evidence type="ECO:0000256" key="2">
    <source>
        <dbReference type="SAM" id="MobiDB-lite"/>
    </source>
</evidence>
<dbReference type="KEGG" id="zma:100382063"/>
<feature type="compositionally biased region" description="Polar residues" evidence="2">
    <location>
        <begin position="1"/>
        <end position="11"/>
    </location>
</feature>
<accession>C0P417</accession>
<dbReference type="CDD" id="cd00167">
    <property type="entry name" value="SANT"/>
    <property type="match status" value="1"/>
</dbReference>
<dbReference type="AlphaFoldDB" id="C0P417"/>
<dbReference type="RefSeq" id="NP_001168298.1">
    <property type="nucleotide sequence ID" value="NM_001174827.1"/>
</dbReference>
<evidence type="ECO:0000313" key="5">
    <source>
        <dbReference type="EMBL" id="ACN27733.1"/>
    </source>
</evidence>
<evidence type="ECO:0000259" key="3">
    <source>
        <dbReference type="PROSITE" id="PS50090"/>
    </source>
</evidence>
<dbReference type="EnsemblPlants" id="Zm00001eb090750_T001">
    <property type="protein sequence ID" value="Zm00001eb090750_P001"/>
    <property type="gene ID" value="Zm00001eb090750"/>
</dbReference>
<dbReference type="EMBL" id="BT063036">
    <property type="protein sequence ID" value="ACN27733.1"/>
    <property type="molecule type" value="mRNA"/>
</dbReference>
<dbReference type="GeneID" id="100382063"/>
<keyword evidence="7" id="KW-1185">Reference proteome</keyword>
<reference evidence="5" key="1">
    <citation type="journal article" date="2009" name="PLoS Genet.">
        <title>Sequencing, mapping, and analysis of 27,455 maize full-length cDNAs.</title>
        <authorList>
            <person name="Soderlund C."/>
            <person name="Descour A."/>
            <person name="Kudrna D."/>
            <person name="Bomhoff M."/>
            <person name="Boyd L."/>
            <person name="Currie J."/>
            <person name="Angelova A."/>
            <person name="Collura K."/>
            <person name="Wissotski M."/>
            <person name="Ashley E."/>
            <person name="Morrow D."/>
            <person name="Fernandes J."/>
            <person name="Walbot V."/>
            <person name="Yu Y."/>
        </authorList>
    </citation>
    <scope>NUCLEOTIDE SEQUENCE</scope>
    <source>
        <strain evidence="5">B73</strain>
    </source>
</reference>
<evidence type="ECO:0000313" key="6">
    <source>
        <dbReference type="EnsemblPlants" id="Zm00001eb090750_P001"/>
    </source>
</evidence>
<feature type="domain" description="HTH myb-type" evidence="4">
    <location>
        <begin position="17"/>
        <end position="55"/>
    </location>
</feature>
<dbReference type="PROSITE" id="PS50090">
    <property type="entry name" value="MYB_LIKE"/>
    <property type="match status" value="1"/>
</dbReference>
<proteinExistence type="evidence at transcript level"/>
<evidence type="ECO:0000313" key="7">
    <source>
        <dbReference type="Proteomes" id="UP000007305"/>
    </source>
</evidence>
<feature type="domain" description="Myb-like" evidence="3">
    <location>
        <begin position="15"/>
        <end position="60"/>
    </location>
</feature>
<dbReference type="PROSITE" id="PS51294">
    <property type="entry name" value="HTH_MYB"/>
    <property type="match status" value="1"/>
</dbReference>
<protein>
    <submittedName>
        <fullName evidence="5 6">Uncharacterized protein</fullName>
    </submittedName>
</protein>
<dbReference type="SUPFAM" id="SSF46689">
    <property type="entry name" value="Homeodomain-like"/>
    <property type="match status" value="1"/>
</dbReference>
<dbReference type="InterPro" id="IPR009057">
    <property type="entry name" value="Homeodomain-like_sf"/>
</dbReference>
<dbReference type="Gramene" id="Zm00001eb090750_T001">
    <property type="protein sequence ID" value="Zm00001eb090750_P001"/>
    <property type="gene ID" value="Zm00001eb090750"/>
</dbReference>
<dbReference type="HOGENOM" id="CLU_1637865_0_0_1"/>